<dbReference type="SUPFAM" id="SSF51735">
    <property type="entry name" value="NAD(P)-binding Rossmann-fold domains"/>
    <property type="match status" value="1"/>
</dbReference>
<dbReference type="InterPro" id="IPR050005">
    <property type="entry name" value="DenD"/>
</dbReference>
<keyword evidence="2" id="KW-0119">Carbohydrate metabolism</keyword>
<dbReference type="InterPro" id="IPR036291">
    <property type="entry name" value="NAD(P)-bd_dom_sf"/>
</dbReference>
<protein>
    <submittedName>
        <fullName evidence="4">ARAD1B14388p</fullName>
    </submittedName>
</protein>
<dbReference type="PANTHER" id="PTHR43103">
    <property type="entry name" value="NUCLEOSIDE-DIPHOSPHATE-SUGAR EPIMERASE"/>
    <property type="match status" value="1"/>
</dbReference>
<reference evidence="4" key="1">
    <citation type="submission" date="2014-02" db="EMBL/GenBank/DDBJ databases">
        <authorList>
            <person name="Genoscope - CEA"/>
        </authorList>
    </citation>
    <scope>NUCLEOTIDE SEQUENCE</scope>
    <source>
        <strain evidence="4">LS3</strain>
    </source>
</reference>
<reference evidence="4" key="2">
    <citation type="submission" date="2014-06" db="EMBL/GenBank/DDBJ databases">
        <title>The complete genome of Blastobotrys (Arxula) adeninivorans LS3 - a yeast of biotechnological interest.</title>
        <authorList>
            <person name="Kunze G."/>
            <person name="Gaillardin C."/>
            <person name="Czernicka M."/>
            <person name="Durrens P."/>
            <person name="Martin T."/>
            <person name="Boer E."/>
            <person name="Gabaldon T."/>
            <person name="Cruz J."/>
            <person name="Talla E."/>
            <person name="Marck C."/>
            <person name="Goffeau A."/>
            <person name="Barbe V."/>
            <person name="Baret P."/>
            <person name="Baronian K."/>
            <person name="Beier S."/>
            <person name="Bleykasten C."/>
            <person name="Bode R."/>
            <person name="Casaregola S."/>
            <person name="Despons L."/>
            <person name="Fairhead C."/>
            <person name="Giersberg M."/>
            <person name="Gierski P."/>
            <person name="Hahnel U."/>
            <person name="Hartmann A."/>
            <person name="Jankowska D."/>
            <person name="Jubin C."/>
            <person name="Jung P."/>
            <person name="Lafontaine I."/>
            <person name="Leh-Louis V."/>
            <person name="Lemaire M."/>
            <person name="Marcet-Houben M."/>
            <person name="Mascher M."/>
            <person name="Morel G."/>
            <person name="Richard G.-F."/>
            <person name="Riechen J."/>
            <person name="Sacerdot C."/>
            <person name="Sarkar A."/>
            <person name="Savel G."/>
            <person name="Schacherer J."/>
            <person name="Sherman D."/>
            <person name="Straub M.-L."/>
            <person name="Stein N."/>
            <person name="Thierry A."/>
            <person name="Trautwein-Schult A."/>
            <person name="Westhof E."/>
            <person name="Worch S."/>
            <person name="Dujon B."/>
            <person name="Souciet J.-L."/>
            <person name="Wincker P."/>
            <person name="Scholz U."/>
            <person name="Neuveglise N."/>
        </authorList>
    </citation>
    <scope>NUCLEOTIDE SEQUENCE</scope>
    <source>
        <strain evidence="4">LS3</strain>
    </source>
</reference>
<dbReference type="PANTHER" id="PTHR43103:SF3">
    <property type="entry name" value="ADP-L-GLYCERO-D-MANNO-HEPTOSE-6-EPIMERASE"/>
    <property type="match status" value="1"/>
</dbReference>
<dbReference type="EMBL" id="HG937692">
    <property type="protein sequence ID" value="CDP36495.1"/>
    <property type="molecule type" value="Genomic_DNA"/>
</dbReference>
<dbReference type="NCBIfam" id="NF043036">
    <property type="entry name" value="ErythonDh"/>
    <property type="match status" value="1"/>
</dbReference>
<dbReference type="Pfam" id="PF01370">
    <property type="entry name" value="Epimerase"/>
    <property type="match status" value="1"/>
</dbReference>
<accession>A0A060T5T6</accession>
<dbReference type="Gene3D" id="3.40.50.720">
    <property type="entry name" value="NAD(P)-binding Rossmann-like Domain"/>
    <property type="match status" value="1"/>
</dbReference>
<dbReference type="AlphaFoldDB" id="A0A060T5T6"/>
<dbReference type="GO" id="GO:0016491">
    <property type="term" value="F:oxidoreductase activity"/>
    <property type="evidence" value="ECO:0007669"/>
    <property type="project" value="InterPro"/>
</dbReference>
<name>A0A060T5T6_BLAAD</name>
<dbReference type="CDD" id="cd05238">
    <property type="entry name" value="Gne_like_SDR_e"/>
    <property type="match status" value="1"/>
</dbReference>
<evidence type="ECO:0000313" key="4">
    <source>
        <dbReference type="EMBL" id="CDP36495.1"/>
    </source>
</evidence>
<sequence>MKVLITGAGGFLGKRLSQALVDQFDQIALVITDVVEPPSPTIKDGSNAKVHSVKADLCVESERSKLLEIVGPFDKVFMLHGIMSGGSEADFDLGMAVNVDATRGMLELLRHKCPGIRVVFTSSTGVYGGKMPKVITEDVIPIPQSSYGAEKTICEYLVGDYGRRGFLDSIAIRYPTVIVRPGPPSSATSSFCSGIIREPLAGQDAELPVSRDLAMWFGAVSNVVHNTVYAGFGLDTSAIEAGESRTINLPGVTVTVQQMLDALVEVGGEKMLDHIKDKKDPKLERIVTSWPAIFDTKKANALGFRADPGFKQAIYDYVKEQQ</sequence>
<gene>
    <name evidence="4" type="ORF">GNLVRS02_ARAD1B14388g</name>
</gene>
<organism evidence="4">
    <name type="scientific">Blastobotrys adeninivorans</name>
    <name type="common">Yeast</name>
    <name type="synonym">Arxula adeninivorans</name>
    <dbReference type="NCBI Taxonomy" id="409370"/>
    <lineage>
        <taxon>Eukaryota</taxon>
        <taxon>Fungi</taxon>
        <taxon>Dikarya</taxon>
        <taxon>Ascomycota</taxon>
        <taxon>Saccharomycotina</taxon>
        <taxon>Dipodascomycetes</taxon>
        <taxon>Dipodascales</taxon>
        <taxon>Trichomonascaceae</taxon>
        <taxon>Blastobotrys</taxon>
    </lineage>
</organism>
<dbReference type="Gene3D" id="3.90.25.10">
    <property type="entry name" value="UDP-galactose 4-epimerase, domain 1"/>
    <property type="match status" value="1"/>
</dbReference>
<dbReference type="InterPro" id="IPR001509">
    <property type="entry name" value="Epimerase_deHydtase"/>
</dbReference>
<evidence type="ECO:0000256" key="1">
    <source>
        <dbReference type="ARBA" id="ARBA00022857"/>
    </source>
</evidence>
<keyword evidence="1" id="KW-0521">NADP</keyword>
<evidence type="ECO:0000256" key="2">
    <source>
        <dbReference type="ARBA" id="ARBA00023277"/>
    </source>
</evidence>
<proteinExistence type="predicted"/>
<evidence type="ECO:0000259" key="3">
    <source>
        <dbReference type="Pfam" id="PF01370"/>
    </source>
</evidence>
<dbReference type="PhylomeDB" id="A0A060T5T6"/>
<feature type="domain" description="NAD-dependent epimerase/dehydratase" evidence="3">
    <location>
        <begin position="3"/>
        <end position="208"/>
    </location>
</feature>